<reference evidence="2 3" key="1">
    <citation type="journal article" date="2019" name="Nat. Med.">
        <title>A library of human gut bacterial isolates paired with longitudinal multiomics data enables mechanistic microbiome research.</title>
        <authorList>
            <person name="Poyet M."/>
            <person name="Groussin M."/>
            <person name="Gibbons S.M."/>
            <person name="Avila-Pacheco J."/>
            <person name="Jiang X."/>
            <person name="Kearney S.M."/>
            <person name="Perrotta A.R."/>
            <person name="Berdy B."/>
            <person name="Zhao S."/>
            <person name="Lieberman T.D."/>
            <person name="Swanson P.K."/>
            <person name="Smith M."/>
            <person name="Roesemann S."/>
            <person name="Alexander J.E."/>
            <person name="Rich S.A."/>
            <person name="Livny J."/>
            <person name="Vlamakis H."/>
            <person name="Clish C."/>
            <person name="Bullock K."/>
            <person name="Deik A."/>
            <person name="Scott J."/>
            <person name="Pierce K.A."/>
            <person name="Xavier R.J."/>
            <person name="Alm E.J."/>
        </authorList>
    </citation>
    <scope>NUCLEOTIDE SEQUENCE [LARGE SCALE GENOMIC DNA]</scope>
    <source>
        <strain evidence="2 3">BIOML-A37</strain>
    </source>
</reference>
<proteinExistence type="predicted"/>
<dbReference type="EMBL" id="WCUQ01000169">
    <property type="protein sequence ID" value="KAB4115446.1"/>
    <property type="molecule type" value="Genomic_DNA"/>
</dbReference>
<accession>A0A6I0JGL6</accession>
<evidence type="ECO:0000256" key="1">
    <source>
        <dbReference type="SAM" id="SignalP"/>
    </source>
</evidence>
<evidence type="ECO:0000313" key="2">
    <source>
        <dbReference type="EMBL" id="KAB4115446.1"/>
    </source>
</evidence>
<dbReference type="AlphaFoldDB" id="A0A6I0JGL6"/>
<organism evidence="2 3">
    <name type="scientific">Bacteroides uniformis</name>
    <dbReference type="NCBI Taxonomy" id="820"/>
    <lineage>
        <taxon>Bacteria</taxon>
        <taxon>Pseudomonadati</taxon>
        <taxon>Bacteroidota</taxon>
        <taxon>Bacteroidia</taxon>
        <taxon>Bacteroidales</taxon>
        <taxon>Bacteroidaceae</taxon>
        <taxon>Bacteroides</taxon>
    </lineage>
</organism>
<name>A0A6I0JGL6_BACUN</name>
<dbReference type="Pfam" id="PF07676">
    <property type="entry name" value="PD40"/>
    <property type="match status" value="2"/>
</dbReference>
<dbReference type="SUPFAM" id="SSF82171">
    <property type="entry name" value="DPP6 N-terminal domain-like"/>
    <property type="match status" value="1"/>
</dbReference>
<dbReference type="Gene3D" id="2.120.10.60">
    <property type="entry name" value="Tricorn protease N-terminal domain"/>
    <property type="match status" value="2"/>
</dbReference>
<dbReference type="Proteomes" id="UP000438773">
    <property type="component" value="Unassembled WGS sequence"/>
</dbReference>
<gene>
    <name evidence="2" type="ORF">GAQ75_23950</name>
</gene>
<dbReference type="PANTHER" id="PTHR36842:SF1">
    <property type="entry name" value="PROTEIN TOLB"/>
    <property type="match status" value="1"/>
</dbReference>
<dbReference type="SUPFAM" id="SSF69304">
    <property type="entry name" value="Tricorn protease N-terminal domain"/>
    <property type="match status" value="1"/>
</dbReference>
<feature type="non-terminal residue" evidence="2">
    <location>
        <position position="371"/>
    </location>
</feature>
<dbReference type="InterPro" id="IPR011659">
    <property type="entry name" value="WD40"/>
</dbReference>
<comment type="caution">
    <text evidence="2">The sequence shown here is derived from an EMBL/GenBank/DDBJ whole genome shotgun (WGS) entry which is preliminary data.</text>
</comment>
<evidence type="ECO:0000313" key="3">
    <source>
        <dbReference type="Proteomes" id="UP000438773"/>
    </source>
</evidence>
<keyword evidence="1" id="KW-0732">Signal</keyword>
<feature type="chain" id="PRO_5026301201" evidence="1">
    <location>
        <begin position="20"/>
        <end position="371"/>
    </location>
</feature>
<dbReference type="Pfam" id="PF26549">
    <property type="entry name" value="Tricorn_N"/>
    <property type="match status" value="1"/>
</dbReference>
<dbReference type="PANTHER" id="PTHR36842">
    <property type="entry name" value="PROTEIN TOLB HOMOLOG"/>
    <property type="match status" value="1"/>
</dbReference>
<protein>
    <submittedName>
        <fullName evidence="2">Peptidase S41</fullName>
    </submittedName>
</protein>
<sequence length="371" mass="40721">MRKLFVCIALGLTTLTGNATSPLWMRDVQISPDGTEIAFCYKGDIYKVSAGGGTAIQLTTQPSYECTPIWSPDSKQIAFASDRNGNFDIFVMPATGGTAQRLTTHSSSELPSAFTPDGKYILFSASIQDPSQSALFPTTAMTELYKVPVNGGRTEQVLGTPAEAICYAPSGEFFLYQDRKGFEDEWRKHHTSSITRDIWLYDTKTGKHTNLTNHAGEDRNPELSPDGKSVYLLSERKGSFNVYSFPLDNAQDLKAVTSFKTHPVRFLSMSHGGTLCYAYDGEIYTQKDNATPQKINIDIVRDDQDKIADLTFTNGATSGTVSPDGKQIAFIVRGEVFVTSTDYATTKQITHTPAREAGLTFAPDNRTLAYA</sequence>
<feature type="signal peptide" evidence="1">
    <location>
        <begin position="1"/>
        <end position="19"/>
    </location>
</feature>